<evidence type="ECO:0000313" key="8">
    <source>
        <dbReference type="EMBL" id="KAF1977223.1"/>
    </source>
</evidence>
<dbReference type="Pfam" id="PF20684">
    <property type="entry name" value="Fung_rhodopsin"/>
    <property type="match status" value="1"/>
</dbReference>
<keyword evidence="9" id="KW-1185">Reference proteome</keyword>
<comment type="subcellular location">
    <subcellularLocation>
        <location evidence="1">Membrane</location>
        <topology evidence="1">Multi-pass membrane protein</topology>
    </subcellularLocation>
</comment>
<evidence type="ECO:0000256" key="4">
    <source>
        <dbReference type="ARBA" id="ARBA00023136"/>
    </source>
</evidence>
<dbReference type="AlphaFoldDB" id="A0A6A5VHY9"/>
<dbReference type="EMBL" id="ML976664">
    <property type="protein sequence ID" value="KAF1977223.1"/>
    <property type="molecule type" value="Genomic_DNA"/>
</dbReference>
<sequence length="270" mass="29839">NATLAVSGLVIALAVVSTGLRFYTRIFTKSGLKADDWAIFSAVLFTLATAAITLTANSISPNGLWVSENTDTSYVYTDHDVLYLKLAFGTSILYFTISSTTKLGILLMYNRIFNVSNSFRAQLYAASALVIGWWIGCTVAAFTNCIPLKWSWVNSFADPQYCFDYNLFWMASGACEIVLDVMILAMPVSVVVRMKMSWRRKITVLGIFALGAFTIVTGLVRVVLGFKKNSRVPSYSNTEVWTTIHAGMSIACASLPIFRPLMRRISESAF</sequence>
<dbReference type="InterPro" id="IPR049326">
    <property type="entry name" value="Rhodopsin_dom_fungi"/>
</dbReference>
<name>A0A6A5VHY9_9PLEO</name>
<feature type="transmembrane region" description="Helical" evidence="6">
    <location>
        <begin position="86"/>
        <end position="109"/>
    </location>
</feature>
<feature type="transmembrane region" description="Helical" evidence="6">
    <location>
        <begin position="36"/>
        <end position="56"/>
    </location>
</feature>
<protein>
    <recommendedName>
        <fullName evidence="7">Rhodopsin domain-containing protein</fullName>
    </recommendedName>
</protein>
<feature type="non-terminal residue" evidence="8">
    <location>
        <position position="1"/>
    </location>
</feature>
<feature type="transmembrane region" description="Helical" evidence="6">
    <location>
        <begin position="167"/>
        <end position="192"/>
    </location>
</feature>
<dbReference type="GO" id="GO:0016020">
    <property type="term" value="C:membrane"/>
    <property type="evidence" value="ECO:0007669"/>
    <property type="project" value="UniProtKB-SubCell"/>
</dbReference>
<evidence type="ECO:0000256" key="2">
    <source>
        <dbReference type="ARBA" id="ARBA00022692"/>
    </source>
</evidence>
<dbReference type="InterPro" id="IPR052337">
    <property type="entry name" value="SAT4-like"/>
</dbReference>
<keyword evidence="4 6" id="KW-0472">Membrane</keyword>
<feature type="non-terminal residue" evidence="8">
    <location>
        <position position="270"/>
    </location>
</feature>
<feature type="transmembrane region" description="Helical" evidence="6">
    <location>
        <begin position="204"/>
        <end position="224"/>
    </location>
</feature>
<dbReference type="PANTHER" id="PTHR33048">
    <property type="entry name" value="PTH11-LIKE INTEGRAL MEMBRANE PROTEIN (AFU_ORTHOLOGUE AFUA_5G11245)"/>
    <property type="match status" value="1"/>
</dbReference>
<reference evidence="8" key="1">
    <citation type="journal article" date="2020" name="Stud. Mycol.">
        <title>101 Dothideomycetes genomes: a test case for predicting lifestyles and emergence of pathogens.</title>
        <authorList>
            <person name="Haridas S."/>
            <person name="Albert R."/>
            <person name="Binder M."/>
            <person name="Bloem J."/>
            <person name="Labutti K."/>
            <person name="Salamov A."/>
            <person name="Andreopoulos B."/>
            <person name="Baker S."/>
            <person name="Barry K."/>
            <person name="Bills G."/>
            <person name="Bluhm B."/>
            <person name="Cannon C."/>
            <person name="Castanera R."/>
            <person name="Culley D."/>
            <person name="Daum C."/>
            <person name="Ezra D."/>
            <person name="Gonzalez J."/>
            <person name="Henrissat B."/>
            <person name="Kuo A."/>
            <person name="Liang C."/>
            <person name="Lipzen A."/>
            <person name="Lutzoni F."/>
            <person name="Magnuson J."/>
            <person name="Mondo S."/>
            <person name="Nolan M."/>
            <person name="Ohm R."/>
            <person name="Pangilinan J."/>
            <person name="Park H.-J."/>
            <person name="Ramirez L."/>
            <person name="Alfaro M."/>
            <person name="Sun H."/>
            <person name="Tritt A."/>
            <person name="Yoshinaga Y."/>
            <person name="Zwiers L.-H."/>
            <person name="Turgeon B."/>
            <person name="Goodwin S."/>
            <person name="Spatafora J."/>
            <person name="Crous P."/>
            <person name="Grigoriev I."/>
        </authorList>
    </citation>
    <scope>NUCLEOTIDE SEQUENCE</scope>
    <source>
        <strain evidence="8">CBS 107.79</strain>
    </source>
</reference>
<dbReference type="Proteomes" id="UP000800036">
    <property type="component" value="Unassembled WGS sequence"/>
</dbReference>
<proteinExistence type="inferred from homology"/>
<feature type="transmembrane region" description="Helical" evidence="6">
    <location>
        <begin position="244"/>
        <end position="262"/>
    </location>
</feature>
<keyword evidence="3 6" id="KW-1133">Transmembrane helix</keyword>
<dbReference type="OrthoDB" id="5329176at2759"/>
<evidence type="ECO:0000256" key="1">
    <source>
        <dbReference type="ARBA" id="ARBA00004141"/>
    </source>
</evidence>
<accession>A0A6A5VHY9</accession>
<feature type="transmembrane region" description="Helical" evidence="6">
    <location>
        <begin position="121"/>
        <end position="142"/>
    </location>
</feature>
<organism evidence="8 9">
    <name type="scientific">Bimuria novae-zelandiae CBS 107.79</name>
    <dbReference type="NCBI Taxonomy" id="1447943"/>
    <lineage>
        <taxon>Eukaryota</taxon>
        <taxon>Fungi</taxon>
        <taxon>Dikarya</taxon>
        <taxon>Ascomycota</taxon>
        <taxon>Pezizomycotina</taxon>
        <taxon>Dothideomycetes</taxon>
        <taxon>Pleosporomycetidae</taxon>
        <taxon>Pleosporales</taxon>
        <taxon>Massarineae</taxon>
        <taxon>Didymosphaeriaceae</taxon>
        <taxon>Bimuria</taxon>
    </lineage>
</organism>
<evidence type="ECO:0000256" key="3">
    <source>
        <dbReference type="ARBA" id="ARBA00022989"/>
    </source>
</evidence>
<feature type="transmembrane region" description="Helical" evidence="6">
    <location>
        <begin position="6"/>
        <end position="24"/>
    </location>
</feature>
<evidence type="ECO:0000313" key="9">
    <source>
        <dbReference type="Proteomes" id="UP000800036"/>
    </source>
</evidence>
<keyword evidence="2 6" id="KW-0812">Transmembrane</keyword>
<comment type="similarity">
    <text evidence="5">Belongs to the SAT4 family.</text>
</comment>
<evidence type="ECO:0000256" key="5">
    <source>
        <dbReference type="ARBA" id="ARBA00038359"/>
    </source>
</evidence>
<dbReference type="PANTHER" id="PTHR33048:SF47">
    <property type="entry name" value="INTEGRAL MEMBRANE PROTEIN-RELATED"/>
    <property type="match status" value="1"/>
</dbReference>
<evidence type="ECO:0000259" key="7">
    <source>
        <dbReference type="Pfam" id="PF20684"/>
    </source>
</evidence>
<feature type="domain" description="Rhodopsin" evidence="7">
    <location>
        <begin position="20"/>
        <end position="264"/>
    </location>
</feature>
<gene>
    <name evidence="8" type="ORF">BU23DRAFT_436533</name>
</gene>
<evidence type="ECO:0000256" key="6">
    <source>
        <dbReference type="SAM" id="Phobius"/>
    </source>
</evidence>